<dbReference type="Pfam" id="PF01243">
    <property type="entry name" value="PNPOx_N"/>
    <property type="match status" value="1"/>
</dbReference>
<dbReference type="InterPro" id="IPR011576">
    <property type="entry name" value="Pyridox_Oxase_N"/>
</dbReference>
<gene>
    <name evidence="2" type="ORF">PAA8504_01334</name>
</gene>
<dbReference type="AlphaFoldDB" id="A0A2R8BTN8"/>
<dbReference type="SUPFAM" id="SSF50475">
    <property type="entry name" value="FMN-binding split barrel"/>
    <property type="match status" value="1"/>
</dbReference>
<dbReference type="Gene3D" id="2.30.110.10">
    <property type="entry name" value="Electron Transport, Fmn-binding Protein, Chain A"/>
    <property type="match status" value="1"/>
</dbReference>
<dbReference type="OrthoDB" id="9790331at2"/>
<dbReference type="InterPro" id="IPR012349">
    <property type="entry name" value="Split_barrel_FMN-bd"/>
</dbReference>
<dbReference type="NCBIfam" id="TIGR04025">
    <property type="entry name" value="PPOX_FMN_DR2398"/>
    <property type="match status" value="1"/>
</dbReference>
<dbReference type="PANTHER" id="PTHR42815:SF2">
    <property type="entry name" value="FAD-BINDING, PUTATIVE (AFU_ORTHOLOGUE AFUA_6G07600)-RELATED"/>
    <property type="match status" value="1"/>
</dbReference>
<reference evidence="2 3" key="1">
    <citation type="submission" date="2018-03" db="EMBL/GenBank/DDBJ databases">
        <authorList>
            <person name="Keele B.F."/>
        </authorList>
    </citation>
    <scope>NUCLEOTIDE SEQUENCE [LARGE SCALE GENOMIC DNA]</scope>
    <source>
        <strain evidence="2 3">CECT 8504</strain>
    </source>
</reference>
<feature type="domain" description="Pyridoxamine 5'-phosphate oxidase N-terminal" evidence="1">
    <location>
        <begin position="32"/>
        <end position="149"/>
    </location>
</feature>
<sequence length="200" mass="21676">MRPVDSIEALRAHYGTPVGAALTKVAPKLTLAYSNWIARSRFCLVATVGPGGTDVSPRGDDGPVVRIAAPDRLEMPDWHGNNRIDSLENIVADGRVSLLFMVPGSDNVVRVNGRAFVTVDDDARDSFARDGKAPRSVVVVEIAEVYVQCARALMRAGLWSRDDADGLPSVGQMARSAADAEFDAETYDAEWTARARTTMW</sequence>
<proteinExistence type="predicted"/>
<evidence type="ECO:0000313" key="2">
    <source>
        <dbReference type="EMBL" id="SPJ23522.1"/>
    </source>
</evidence>
<accession>A0A2R8BTN8</accession>
<dbReference type="RefSeq" id="WP_108893346.1">
    <property type="nucleotide sequence ID" value="NZ_ONZF01000002.1"/>
</dbReference>
<organism evidence="2 3">
    <name type="scientific">Palleronia abyssalis</name>
    <dbReference type="NCBI Taxonomy" id="1501240"/>
    <lineage>
        <taxon>Bacteria</taxon>
        <taxon>Pseudomonadati</taxon>
        <taxon>Pseudomonadota</taxon>
        <taxon>Alphaproteobacteria</taxon>
        <taxon>Rhodobacterales</taxon>
        <taxon>Roseobacteraceae</taxon>
        <taxon>Palleronia</taxon>
    </lineage>
</organism>
<protein>
    <recommendedName>
        <fullName evidence="1">Pyridoxamine 5'-phosphate oxidase N-terminal domain-containing protein</fullName>
    </recommendedName>
</protein>
<dbReference type="EMBL" id="ONZF01000002">
    <property type="protein sequence ID" value="SPJ23522.1"/>
    <property type="molecule type" value="Genomic_DNA"/>
</dbReference>
<name>A0A2R8BTN8_9RHOB</name>
<dbReference type="PANTHER" id="PTHR42815">
    <property type="entry name" value="FAD-BINDING, PUTATIVE (AFU_ORTHOLOGUE AFUA_6G07600)-RELATED"/>
    <property type="match status" value="1"/>
</dbReference>
<evidence type="ECO:0000313" key="3">
    <source>
        <dbReference type="Proteomes" id="UP000244912"/>
    </source>
</evidence>
<keyword evidence="3" id="KW-1185">Reference proteome</keyword>
<dbReference type="InterPro" id="IPR024029">
    <property type="entry name" value="Pyridox_Oxase_FMN-dep"/>
</dbReference>
<evidence type="ECO:0000259" key="1">
    <source>
        <dbReference type="Pfam" id="PF01243"/>
    </source>
</evidence>
<dbReference type="Proteomes" id="UP000244912">
    <property type="component" value="Unassembled WGS sequence"/>
</dbReference>